<feature type="non-terminal residue" evidence="2">
    <location>
        <position position="1"/>
    </location>
</feature>
<sequence length="133" mass="14775">GDRGHRENLGCGARDDAGAGRRPFGGGRGHDRFGARRRGTAGDRWRARALRVERSRKPPRRARGGPAGSDPPPCCGRSEDPRDRFPEHRPAYRRSRAPGPRRDDAEAAGLCARDARSGPRRAPRPRARREDRL</sequence>
<dbReference type="EMBL" id="CADCUC010000649">
    <property type="protein sequence ID" value="CAA9362217.1"/>
    <property type="molecule type" value="Genomic_DNA"/>
</dbReference>
<gene>
    <name evidence="2" type="ORF">AVDCRST_MAG90-3092</name>
</gene>
<evidence type="ECO:0000313" key="2">
    <source>
        <dbReference type="EMBL" id="CAA9362217.1"/>
    </source>
</evidence>
<protein>
    <submittedName>
        <fullName evidence="2">Uncharacterized protein</fullName>
    </submittedName>
</protein>
<feature type="non-terminal residue" evidence="2">
    <location>
        <position position="133"/>
    </location>
</feature>
<feature type="region of interest" description="Disordered" evidence="1">
    <location>
        <begin position="1"/>
        <end position="133"/>
    </location>
</feature>
<reference evidence="2" key="1">
    <citation type="submission" date="2020-02" db="EMBL/GenBank/DDBJ databases">
        <authorList>
            <person name="Meier V. D."/>
        </authorList>
    </citation>
    <scope>NUCLEOTIDE SEQUENCE</scope>
    <source>
        <strain evidence="2">AVDCRST_MAG90</strain>
    </source>
</reference>
<proteinExistence type="predicted"/>
<feature type="compositionally biased region" description="Basic and acidic residues" evidence="1">
    <location>
        <begin position="1"/>
        <end position="19"/>
    </location>
</feature>
<feature type="compositionally biased region" description="Basic and acidic residues" evidence="1">
    <location>
        <begin position="77"/>
        <end position="90"/>
    </location>
</feature>
<name>A0A6J4MKE2_9HYPH</name>
<feature type="compositionally biased region" description="Basic and acidic residues" evidence="1">
    <location>
        <begin position="28"/>
        <end position="56"/>
    </location>
</feature>
<accession>A0A6J4MKE2</accession>
<organism evidence="2">
    <name type="scientific">uncultured Microvirga sp</name>
    <dbReference type="NCBI Taxonomy" id="412392"/>
    <lineage>
        <taxon>Bacteria</taxon>
        <taxon>Pseudomonadati</taxon>
        <taxon>Pseudomonadota</taxon>
        <taxon>Alphaproteobacteria</taxon>
        <taxon>Hyphomicrobiales</taxon>
        <taxon>Methylobacteriaceae</taxon>
        <taxon>Microvirga</taxon>
        <taxon>environmental samples</taxon>
    </lineage>
</organism>
<feature type="compositionally biased region" description="Basic residues" evidence="1">
    <location>
        <begin position="118"/>
        <end position="127"/>
    </location>
</feature>
<evidence type="ECO:0000256" key="1">
    <source>
        <dbReference type="SAM" id="MobiDB-lite"/>
    </source>
</evidence>
<dbReference type="AlphaFoldDB" id="A0A6J4MKE2"/>